<evidence type="ECO:0000313" key="1">
    <source>
        <dbReference type="EMBL" id="MBX73950.1"/>
    </source>
</evidence>
<organism evidence="1">
    <name type="scientific">Rhizophora mucronata</name>
    <name type="common">Asiatic mangrove</name>
    <dbReference type="NCBI Taxonomy" id="61149"/>
    <lineage>
        <taxon>Eukaryota</taxon>
        <taxon>Viridiplantae</taxon>
        <taxon>Streptophyta</taxon>
        <taxon>Embryophyta</taxon>
        <taxon>Tracheophyta</taxon>
        <taxon>Spermatophyta</taxon>
        <taxon>Magnoliopsida</taxon>
        <taxon>eudicotyledons</taxon>
        <taxon>Gunneridae</taxon>
        <taxon>Pentapetalae</taxon>
        <taxon>rosids</taxon>
        <taxon>fabids</taxon>
        <taxon>Malpighiales</taxon>
        <taxon>Rhizophoraceae</taxon>
        <taxon>Rhizophora</taxon>
    </lineage>
</organism>
<protein>
    <submittedName>
        <fullName evidence="1">Uncharacterized protein</fullName>
    </submittedName>
</protein>
<dbReference type="EMBL" id="GGEC01093466">
    <property type="protein sequence ID" value="MBX73950.1"/>
    <property type="molecule type" value="Transcribed_RNA"/>
</dbReference>
<proteinExistence type="predicted"/>
<dbReference type="AlphaFoldDB" id="A0A2P2R429"/>
<sequence>MHNHQTIDQLTQNCEFDIQSLPCK</sequence>
<accession>A0A2P2R429</accession>
<reference evidence="1" key="1">
    <citation type="submission" date="2018-02" db="EMBL/GenBank/DDBJ databases">
        <title>Rhizophora mucronata_Transcriptome.</title>
        <authorList>
            <person name="Meera S.P."/>
            <person name="Sreeshan A."/>
            <person name="Augustine A."/>
        </authorList>
    </citation>
    <scope>NUCLEOTIDE SEQUENCE</scope>
    <source>
        <tissue evidence="1">Leaf</tissue>
    </source>
</reference>
<name>A0A2P2R429_RHIMU</name>